<dbReference type="RefSeq" id="WP_093734548.1">
    <property type="nucleotide sequence ID" value="NZ_FNJD01000056.1"/>
</dbReference>
<name>A0ABY0T0G2_9RHOB</name>
<keyword evidence="2" id="KW-1185">Reference proteome</keyword>
<gene>
    <name evidence="1" type="ORF">SAMN04488512_1562</name>
</gene>
<accession>A0ABY0T0G2</accession>
<protein>
    <submittedName>
        <fullName evidence="1">Uncharacterized protein</fullName>
    </submittedName>
</protein>
<organism evidence="1 2">
    <name type="scientific">Sulfitobacter litoralis</name>
    <dbReference type="NCBI Taxonomy" id="335975"/>
    <lineage>
        <taxon>Bacteria</taxon>
        <taxon>Pseudomonadati</taxon>
        <taxon>Pseudomonadota</taxon>
        <taxon>Alphaproteobacteria</taxon>
        <taxon>Rhodobacterales</taxon>
        <taxon>Roseobacteraceae</taxon>
        <taxon>Sulfitobacter</taxon>
    </lineage>
</organism>
<sequence length="137" mass="15603">MSYIRREESLETMVARAIGEGCNFADSYARTGLSLEGYHHRKLPETLARLDCGDVFDTRDDDCITAMGDALVAEANAISPGYGSRVLNICTYEDLLFDEQLEHLRWLILRWESFSHVRQQVRGRLAARRLIADLGEH</sequence>
<comment type="caution">
    <text evidence="1">The sequence shown here is derived from an EMBL/GenBank/DDBJ whole genome shotgun (WGS) entry which is preliminary data.</text>
</comment>
<evidence type="ECO:0000313" key="1">
    <source>
        <dbReference type="EMBL" id="SDP79999.1"/>
    </source>
</evidence>
<proteinExistence type="predicted"/>
<reference evidence="1 2" key="1">
    <citation type="submission" date="2016-10" db="EMBL/GenBank/DDBJ databases">
        <authorList>
            <person name="Varghese N."/>
            <person name="Submissions S."/>
        </authorList>
    </citation>
    <scope>NUCLEOTIDE SEQUENCE [LARGE SCALE GENOMIC DNA]</scope>
    <source>
        <strain evidence="1 2">DSM 17584</strain>
    </source>
</reference>
<dbReference type="Proteomes" id="UP000198646">
    <property type="component" value="Unassembled WGS sequence"/>
</dbReference>
<dbReference type="EMBL" id="FNJD01000056">
    <property type="protein sequence ID" value="SDP79999.1"/>
    <property type="molecule type" value="Genomic_DNA"/>
</dbReference>
<evidence type="ECO:0000313" key="2">
    <source>
        <dbReference type="Proteomes" id="UP000198646"/>
    </source>
</evidence>